<keyword evidence="3" id="KW-1185">Reference proteome</keyword>
<evidence type="ECO:0000256" key="1">
    <source>
        <dbReference type="SAM" id="MobiDB-lite"/>
    </source>
</evidence>
<protein>
    <submittedName>
        <fullName evidence="2">Uncharacterized protein</fullName>
    </submittedName>
</protein>
<comment type="caution">
    <text evidence="2">The sequence shown here is derived from an EMBL/GenBank/DDBJ whole genome shotgun (WGS) entry which is preliminary data.</text>
</comment>
<feature type="region of interest" description="Disordered" evidence="1">
    <location>
        <begin position="1"/>
        <end position="79"/>
    </location>
</feature>
<sequence>MASGGEAIGRIQTSRVLEGGHEVGRGDARRDDQQIDGSPGLSKGPLRSSHVIAEGDADPGANAQKILSTSKCTPTFRNDSISESKNVLDAPFAGLDGRAASRRQRHFLGRYAFTRTEPDTGVRPFHDGSEGR</sequence>
<evidence type="ECO:0000313" key="2">
    <source>
        <dbReference type="EMBL" id="GAA4602265.1"/>
    </source>
</evidence>
<accession>A0ABP8TA45</accession>
<organism evidence="2 3">
    <name type="scientific">Actinoallomurus liliacearum</name>
    <dbReference type="NCBI Taxonomy" id="1080073"/>
    <lineage>
        <taxon>Bacteria</taxon>
        <taxon>Bacillati</taxon>
        <taxon>Actinomycetota</taxon>
        <taxon>Actinomycetes</taxon>
        <taxon>Streptosporangiales</taxon>
        <taxon>Thermomonosporaceae</taxon>
        <taxon>Actinoallomurus</taxon>
    </lineage>
</organism>
<gene>
    <name evidence="2" type="ORF">GCM10023195_06690</name>
</gene>
<reference evidence="3" key="1">
    <citation type="journal article" date="2019" name="Int. J. Syst. Evol. Microbiol.">
        <title>The Global Catalogue of Microorganisms (GCM) 10K type strain sequencing project: providing services to taxonomists for standard genome sequencing and annotation.</title>
        <authorList>
            <consortium name="The Broad Institute Genomics Platform"/>
            <consortium name="The Broad Institute Genome Sequencing Center for Infectious Disease"/>
            <person name="Wu L."/>
            <person name="Ma J."/>
        </authorList>
    </citation>
    <scope>NUCLEOTIDE SEQUENCE [LARGE SCALE GENOMIC DNA]</scope>
    <source>
        <strain evidence="3">JCM 17938</strain>
    </source>
</reference>
<proteinExistence type="predicted"/>
<dbReference type="EMBL" id="BAABHJ010000002">
    <property type="protein sequence ID" value="GAA4602265.1"/>
    <property type="molecule type" value="Genomic_DNA"/>
</dbReference>
<evidence type="ECO:0000313" key="3">
    <source>
        <dbReference type="Proteomes" id="UP001500212"/>
    </source>
</evidence>
<name>A0ABP8TA45_9ACTN</name>
<feature type="compositionally biased region" description="Polar residues" evidence="1">
    <location>
        <begin position="65"/>
        <end position="79"/>
    </location>
</feature>
<dbReference type="Proteomes" id="UP001500212">
    <property type="component" value="Unassembled WGS sequence"/>
</dbReference>
<feature type="compositionally biased region" description="Basic and acidic residues" evidence="1">
    <location>
        <begin position="18"/>
        <end position="33"/>
    </location>
</feature>
<dbReference type="RefSeq" id="WP_345347989.1">
    <property type="nucleotide sequence ID" value="NZ_BAABHJ010000002.1"/>
</dbReference>